<dbReference type="EMBL" id="BAABAB010000038">
    <property type="protein sequence ID" value="GAA3635666.1"/>
    <property type="molecule type" value="Genomic_DNA"/>
</dbReference>
<evidence type="ECO:0000313" key="2">
    <source>
        <dbReference type="EMBL" id="GAA3635666.1"/>
    </source>
</evidence>
<keyword evidence="1" id="KW-0732">Signal</keyword>
<reference evidence="3" key="1">
    <citation type="journal article" date="2019" name="Int. J. Syst. Evol. Microbiol.">
        <title>The Global Catalogue of Microorganisms (GCM) 10K type strain sequencing project: providing services to taxonomists for standard genome sequencing and annotation.</title>
        <authorList>
            <consortium name="The Broad Institute Genomics Platform"/>
            <consortium name="The Broad Institute Genome Sequencing Center for Infectious Disease"/>
            <person name="Wu L."/>
            <person name="Ma J."/>
        </authorList>
    </citation>
    <scope>NUCLEOTIDE SEQUENCE [LARGE SCALE GENOMIC DNA]</scope>
    <source>
        <strain evidence="3">JCM 16929</strain>
    </source>
</reference>
<feature type="signal peptide" evidence="1">
    <location>
        <begin position="1"/>
        <end position="32"/>
    </location>
</feature>
<gene>
    <name evidence="2" type="ORF">GCM10022236_42830</name>
</gene>
<dbReference type="Proteomes" id="UP001501490">
    <property type="component" value="Unassembled WGS sequence"/>
</dbReference>
<dbReference type="Gene3D" id="2.130.10.30">
    <property type="entry name" value="Regulator of chromosome condensation 1/beta-lactamase-inhibitor protein II"/>
    <property type="match status" value="2"/>
</dbReference>
<dbReference type="SUPFAM" id="SSF50985">
    <property type="entry name" value="RCC1/BLIP-II"/>
    <property type="match status" value="1"/>
</dbReference>
<keyword evidence="3" id="KW-1185">Reference proteome</keyword>
<protein>
    <recommendedName>
        <fullName evidence="4">Alpha-tubulin suppressor</fullName>
    </recommendedName>
</protein>
<evidence type="ECO:0000313" key="3">
    <source>
        <dbReference type="Proteomes" id="UP001501490"/>
    </source>
</evidence>
<dbReference type="NCBIfam" id="NF041539">
    <property type="entry name" value="choice_anch_R"/>
    <property type="match status" value="1"/>
</dbReference>
<evidence type="ECO:0008006" key="4">
    <source>
        <dbReference type="Google" id="ProtNLM"/>
    </source>
</evidence>
<sequence>MMKIADSRVGVWAAVIFTVCLLLGSFAPVAAADDVLPTPTVVPGQVVSWGGPADMQEVLRPPADLTDVVAVAASDVPGGYTNLALRADGTVVGWGLDRYQEANVPDDLRDVVAIDSGAGFSLALRADGSVAAWGADDSGQIDVPADLGPVTAIAAGGYFGYRGFGVPDVVCGYALALRPDGTVVRWGRDRDGLGCDQLDDRMDPPADLTDVVAISAGSRQALALRADHTVVAWGSGVAAGLDGLPPANWSDIVAISAGSGNSLGLRSDGTVQAYGIWGEAGPPDAAGVAAISASNIDLFLNRDTTISAYPSQAGTLPSDAGYRAVSAGYGYGLAIESADASEPSLPPGTDQPDATLPALGSAVVQPSVDSNPPGTGEAFQYTASRSASADTVHLYLDDQNEAAQVIVGVYADANNEPFTLLGTGHSTTLVNGEWNSVTLNTPVTLEANEHYWLAILSPRGSGVINFRDLPSGSGGLTQISARHDLNARYGLPHQWSSGTKFANAPASAYLS</sequence>
<dbReference type="RefSeq" id="WP_344808414.1">
    <property type="nucleotide sequence ID" value="NZ_BAABAB010000038.1"/>
</dbReference>
<proteinExistence type="predicted"/>
<dbReference type="InterPro" id="IPR009091">
    <property type="entry name" value="RCC1/BLIP-II"/>
</dbReference>
<dbReference type="InterPro" id="IPR051553">
    <property type="entry name" value="Ran_GTPase-activating"/>
</dbReference>
<dbReference type="Pfam" id="PF13540">
    <property type="entry name" value="RCC1_2"/>
    <property type="match status" value="1"/>
</dbReference>
<feature type="chain" id="PRO_5045160592" description="Alpha-tubulin suppressor" evidence="1">
    <location>
        <begin position="33"/>
        <end position="511"/>
    </location>
</feature>
<dbReference type="PANTHER" id="PTHR45982">
    <property type="entry name" value="REGULATOR OF CHROMOSOME CONDENSATION"/>
    <property type="match status" value="1"/>
</dbReference>
<name>A0ABP7AM43_9ACTN</name>
<comment type="caution">
    <text evidence="2">The sequence shown here is derived from an EMBL/GenBank/DDBJ whole genome shotgun (WGS) entry which is preliminary data.</text>
</comment>
<dbReference type="PANTHER" id="PTHR45982:SF1">
    <property type="entry name" value="REGULATOR OF CHROMOSOME CONDENSATION"/>
    <property type="match status" value="1"/>
</dbReference>
<evidence type="ECO:0000256" key="1">
    <source>
        <dbReference type="SAM" id="SignalP"/>
    </source>
</evidence>
<organism evidence="2 3">
    <name type="scientific">Microlunatus ginsengisoli</name>
    <dbReference type="NCBI Taxonomy" id="363863"/>
    <lineage>
        <taxon>Bacteria</taxon>
        <taxon>Bacillati</taxon>
        <taxon>Actinomycetota</taxon>
        <taxon>Actinomycetes</taxon>
        <taxon>Propionibacteriales</taxon>
        <taxon>Propionibacteriaceae</taxon>
        <taxon>Microlunatus</taxon>
    </lineage>
</organism>
<accession>A0ABP7AM43</accession>